<dbReference type="Proteomes" id="UP000499080">
    <property type="component" value="Unassembled WGS sequence"/>
</dbReference>
<dbReference type="SUPFAM" id="SSF103657">
    <property type="entry name" value="BAR/IMD domain-like"/>
    <property type="match status" value="1"/>
</dbReference>
<reference evidence="2 3" key="1">
    <citation type="journal article" date="2019" name="Sci. Rep.">
        <title>Orb-weaving spider Araneus ventricosus genome elucidates the spidroin gene catalogue.</title>
        <authorList>
            <person name="Kono N."/>
            <person name="Nakamura H."/>
            <person name="Ohtoshi R."/>
            <person name="Moran D.A.P."/>
            <person name="Shinohara A."/>
            <person name="Yoshida Y."/>
            <person name="Fujiwara M."/>
            <person name="Mori M."/>
            <person name="Tomita M."/>
            <person name="Arakawa K."/>
        </authorList>
    </citation>
    <scope>NUCLEOTIDE SEQUENCE [LARGE SCALE GENOMIC DNA]</scope>
</reference>
<sequence>MTYAKGLSKLAAKINKAARLALGTTQHAWQEVALQMENEADTH</sequence>
<keyword evidence="3" id="KW-1185">Reference proteome</keyword>
<dbReference type="Pfam" id="PF00611">
    <property type="entry name" value="FCH"/>
    <property type="match status" value="1"/>
</dbReference>
<comment type="caution">
    <text evidence="2">The sequence shown here is derived from an EMBL/GenBank/DDBJ whole genome shotgun (WGS) entry which is preliminary data.</text>
</comment>
<dbReference type="OrthoDB" id="28357at2759"/>
<feature type="domain" description="FCH" evidence="1">
    <location>
        <begin position="2"/>
        <end position="43"/>
    </location>
</feature>
<feature type="non-terminal residue" evidence="2">
    <location>
        <position position="43"/>
    </location>
</feature>
<protein>
    <recommendedName>
        <fullName evidence="1">FCH domain-containing protein</fullName>
    </recommendedName>
</protein>
<dbReference type="InterPro" id="IPR001060">
    <property type="entry name" value="FCH_dom"/>
</dbReference>
<evidence type="ECO:0000313" key="3">
    <source>
        <dbReference type="Proteomes" id="UP000499080"/>
    </source>
</evidence>
<organism evidence="2 3">
    <name type="scientific">Araneus ventricosus</name>
    <name type="common">Orbweaver spider</name>
    <name type="synonym">Epeira ventricosa</name>
    <dbReference type="NCBI Taxonomy" id="182803"/>
    <lineage>
        <taxon>Eukaryota</taxon>
        <taxon>Metazoa</taxon>
        <taxon>Ecdysozoa</taxon>
        <taxon>Arthropoda</taxon>
        <taxon>Chelicerata</taxon>
        <taxon>Arachnida</taxon>
        <taxon>Araneae</taxon>
        <taxon>Araneomorphae</taxon>
        <taxon>Entelegynae</taxon>
        <taxon>Araneoidea</taxon>
        <taxon>Araneidae</taxon>
        <taxon>Araneus</taxon>
    </lineage>
</organism>
<dbReference type="Gene3D" id="1.20.1270.60">
    <property type="entry name" value="Arfaptin homology (AH) domain/BAR domain"/>
    <property type="match status" value="1"/>
</dbReference>
<dbReference type="AlphaFoldDB" id="A0A4Y2DDF4"/>
<gene>
    <name evidence="2" type="ORF">AVEN_145708_1</name>
</gene>
<name>A0A4Y2DDF4_ARAVE</name>
<evidence type="ECO:0000313" key="2">
    <source>
        <dbReference type="EMBL" id="GBM14770.1"/>
    </source>
</evidence>
<dbReference type="EMBL" id="BGPR01166387">
    <property type="protein sequence ID" value="GBM14770.1"/>
    <property type="molecule type" value="Genomic_DNA"/>
</dbReference>
<accession>A0A4Y2DDF4</accession>
<dbReference type="InterPro" id="IPR027267">
    <property type="entry name" value="AH/BAR_dom_sf"/>
</dbReference>
<proteinExistence type="predicted"/>
<evidence type="ECO:0000259" key="1">
    <source>
        <dbReference type="Pfam" id="PF00611"/>
    </source>
</evidence>